<evidence type="ECO:0000256" key="11">
    <source>
        <dbReference type="RuleBase" id="RU366035"/>
    </source>
</evidence>
<dbReference type="GO" id="GO:0043332">
    <property type="term" value="C:mating projection tip"/>
    <property type="evidence" value="ECO:0007669"/>
    <property type="project" value="UniProtKB-UniRule"/>
</dbReference>
<dbReference type="InterPro" id="IPR026777">
    <property type="entry name" value="PRM1"/>
</dbReference>
<accession>A0A642VD73</accession>
<keyword evidence="6 11" id="KW-0812">Transmembrane</keyword>
<evidence type="ECO:0000256" key="8">
    <source>
        <dbReference type="ARBA" id="ARBA00022989"/>
    </source>
</evidence>
<evidence type="ECO:0000256" key="9">
    <source>
        <dbReference type="ARBA" id="ARBA00023136"/>
    </source>
</evidence>
<keyword evidence="8 11" id="KW-1133">Transmembrane helix</keyword>
<dbReference type="OrthoDB" id="5356111at2759"/>
<dbReference type="Proteomes" id="UP000761534">
    <property type="component" value="Unassembled WGS sequence"/>
</dbReference>
<dbReference type="PANTHER" id="PTHR31030">
    <property type="entry name" value="PLASMA MEMBRANE FUSION PROTEIN PRM1"/>
    <property type="match status" value="1"/>
</dbReference>
<dbReference type="GO" id="GO:0032220">
    <property type="term" value="P:plasma membrane fusion involved in cytogamy"/>
    <property type="evidence" value="ECO:0007669"/>
    <property type="project" value="TreeGrafter"/>
</dbReference>
<keyword evidence="5 11" id="KW-1003">Cell membrane</keyword>
<evidence type="ECO:0000256" key="10">
    <source>
        <dbReference type="ARBA" id="ARBA00023180"/>
    </source>
</evidence>
<comment type="similarity">
    <text evidence="3 11">Belongs to the PRM1 family.</text>
</comment>
<dbReference type="PANTHER" id="PTHR31030:SF1">
    <property type="entry name" value="PLASMA MEMBRANE FUSION PROTEIN PRM1"/>
    <property type="match status" value="1"/>
</dbReference>
<dbReference type="GO" id="GO:0005886">
    <property type="term" value="C:plasma membrane"/>
    <property type="evidence" value="ECO:0007669"/>
    <property type="project" value="UniProtKB-SubCell"/>
</dbReference>
<protein>
    <recommendedName>
        <fullName evidence="4 11">Plasma membrane fusion protein PRM1</fullName>
    </recommendedName>
</protein>
<dbReference type="EMBL" id="SWFS01000045">
    <property type="protein sequence ID" value="KAA8917335.1"/>
    <property type="molecule type" value="Genomic_DNA"/>
</dbReference>
<evidence type="ECO:0000256" key="4">
    <source>
        <dbReference type="ARBA" id="ARBA00017621"/>
    </source>
</evidence>
<name>A0A642VD73_9ASCO</name>
<keyword evidence="14" id="KW-1185">Reference proteome</keyword>
<evidence type="ECO:0000256" key="1">
    <source>
        <dbReference type="ARBA" id="ARBA00002512"/>
    </source>
</evidence>
<keyword evidence="9 11" id="KW-0472">Membrane</keyword>
<evidence type="ECO:0000313" key="14">
    <source>
        <dbReference type="Proteomes" id="UP000761534"/>
    </source>
</evidence>
<feature type="transmembrane region" description="Helical" evidence="11">
    <location>
        <begin position="351"/>
        <end position="369"/>
    </location>
</feature>
<evidence type="ECO:0000256" key="2">
    <source>
        <dbReference type="ARBA" id="ARBA00004651"/>
    </source>
</evidence>
<dbReference type="VEuPathDB" id="FungiDB:TRICI_000529"/>
<evidence type="ECO:0000256" key="7">
    <source>
        <dbReference type="ARBA" id="ARBA00022971"/>
    </source>
</evidence>
<organism evidence="13 14">
    <name type="scientific">Trichomonascus ciferrii</name>
    <dbReference type="NCBI Taxonomy" id="44093"/>
    <lineage>
        <taxon>Eukaryota</taxon>
        <taxon>Fungi</taxon>
        <taxon>Dikarya</taxon>
        <taxon>Ascomycota</taxon>
        <taxon>Saccharomycotina</taxon>
        <taxon>Dipodascomycetes</taxon>
        <taxon>Dipodascales</taxon>
        <taxon>Trichomonascaceae</taxon>
        <taxon>Trichomonascus</taxon>
        <taxon>Trichomonascus ciferrii complex</taxon>
    </lineage>
</organism>
<evidence type="ECO:0000256" key="3">
    <source>
        <dbReference type="ARBA" id="ARBA00010780"/>
    </source>
</evidence>
<comment type="function">
    <text evidence="1 11">Involved in cell fusion during mating by stabilizing the plasma membrane fusion event.</text>
</comment>
<evidence type="ECO:0000313" key="13">
    <source>
        <dbReference type="EMBL" id="KAA8917335.1"/>
    </source>
</evidence>
<comment type="caution">
    <text evidence="11">Lacks conserved residue(s) required for the propagation of feature annotation.</text>
</comment>
<feature type="transmembrane region" description="Helical" evidence="11">
    <location>
        <begin position="630"/>
        <end position="652"/>
    </location>
</feature>
<evidence type="ECO:0000256" key="5">
    <source>
        <dbReference type="ARBA" id="ARBA00022475"/>
    </source>
</evidence>
<dbReference type="AlphaFoldDB" id="A0A642VD73"/>
<feature type="region of interest" description="Disordered" evidence="12">
    <location>
        <begin position="17"/>
        <end position="39"/>
    </location>
</feature>
<evidence type="ECO:0000256" key="6">
    <source>
        <dbReference type="ARBA" id="ARBA00022692"/>
    </source>
</evidence>
<feature type="transmembrane region" description="Helical" evidence="11">
    <location>
        <begin position="435"/>
        <end position="463"/>
    </location>
</feature>
<comment type="caution">
    <text evidence="13">The sequence shown here is derived from an EMBL/GenBank/DDBJ whole genome shotgun (WGS) entry which is preliminary data.</text>
</comment>
<keyword evidence="7 11" id="KW-0184">Conjugation</keyword>
<evidence type="ECO:0000256" key="12">
    <source>
        <dbReference type="SAM" id="MobiDB-lite"/>
    </source>
</evidence>
<sequence>MIPDLPNHLKNVVPRGLFSQGRGHRRGGMGSGNTLPPSYDEISAPTVSEKITSFWNQKFNRGYKLNSYIGLGARLSQVWLNQYTIIIILLLVKVLLFKDSLSYALKSAEKHTMSTCTSTEDMVSEALSMPHYMAQGANELVTLGVEHSISALIKTLLLIITGVENLIIFSIEMIIGTYACLITAAINSSAGTAINATESVIDFVNDGLEDIADELEKGMGGLTKVVNGAGNVVEDVANLFTGGDTEIKDVNITVGKLHDFKIPDSVNEKLTELRDNLPTYDGVKNSTENLIRTPFDKLKSELNDSLHNKIQFNSKALVIPEKKTALFCNENGGIKDFYASLTKSVGLTTRIFIIVLILAAILACIPVAWREIRNWRWINECARRERDLNSYPDVNEKIAIIHDATYRGVVIAQDIAAKPLKTAENRLLIKWWVDYIFYAPALAVLLLSVCGFIVVSIQYIILYRVERALPEFKSSVQRLTGEVVDIARSEGINWSQSTNHELNSTEGSINNHVFGWVRTATDSVNDTLTSFQSSMNKTLHDDFDNTPLYDPISKVMYCVIGSKVEKAIEGLTWVHENAKVSLPRVNDTYLTDSSTGMNPQKVANSTATSMINILQALIDAYEKSLHLELYIATVLFCLWLLVALLGSIYCLWTRRSLIKDGLLNRQNPSHGPNITSYYSANPEIKQGIAFPGFRDISRKPTPLNDWAATDAFKAGSIYASSTTPNSPVQPRPETEICLKGIQKPLAVVVNQSPDFRKSSKGTTSF</sequence>
<comment type="subcellular location">
    <subcellularLocation>
        <location evidence="2 11">Cell membrane</location>
        <topology evidence="2 11">Multi-pass membrane protein</topology>
    </subcellularLocation>
</comment>
<gene>
    <name evidence="13" type="ORF">TRICI_000529</name>
</gene>
<keyword evidence="10" id="KW-0325">Glycoprotein</keyword>
<reference evidence="13" key="1">
    <citation type="journal article" date="2019" name="G3 (Bethesda)">
        <title>Genome Assemblies of Two Rare Opportunistic Yeast Pathogens: Diutina rugosa (syn. Candida rugosa) and Trichomonascus ciferrii (syn. Candida ciferrii).</title>
        <authorList>
            <person name="Mixao V."/>
            <person name="Saus E."/>
            <person name="Hansen A.P."/>
            <person name="Lass-Florl C."/>
            <person name="Gabaldon T."/>
        </authorList>
    </citation>
    <scope>NUCLEOTIDE SEQUENCE</scope>
    <source>
        <strain evidence="13">CBS 4856</strain>
    </source>
</reference>
<proteinExistence type="inferred from homology"/>